<keyword evidence="1" id="KW-1133">Transmembrane helix</keyword>
<organism evidence="2 3">
    <name type="scientific">Gossypium mustelinum</name>
    <name type="common">Cotton</name>
    <name type="synonym">Gossypium caicoense</name>
    <dbReference type="NCBI Taxonomy" id="34275"/>
    <lineage>
        <taxon>Eukaryota</taxon>
        <taxon>Viridiplantae</taxon>
        <taxon>Streptophyta</taxon>
        <taxon>Embryophyta</taxon>
        <taxon>Tracheophyta</taxon>
        <taxon>Spermatophyta</taxon>
        <taxon>Magnoliopsida</taxon>
        <taxon>eudicotyledons</taxon>
        <taxon>Gunneridae</taxon>
        <taxon>Pentapetalae</taxon>
        <taxon>rosids</taxon>
        <taxon>malvids</taxon>
        <taxon>Malvales</taxon>
        <taxon>Malvaceae</taxon>
        <taxon>Malvoideae</taxon>
        <taxon>Gossypium</taxon>
    </lineage>
</organism>
<evidence type="ECO:0000256" key="1">
    <source>
        <dbReference type="SAM" id="Phobius"/>
    </source>
</evidence>
<feature type="transmembrane region" description="Helical" evidence="1">
    <location>
        <begin position="64"/>
        <end position="86"/>
    </location>
</feature>
<evidence type="ECO:0000313" key="3">
    <source>
        <dbReference type="Proteomes" id="UP000323597"/>
    </source>
</evidence>
<protein>
    <submittedName>
        <fullName evidence="2">Uncharacterized protein</fullName>
    </submittedName>
</protein>
<dbReference type="EMBL" id="CM017640">
    <property type="protein sequence ID" value="TYJ32626.1"/>
    <property type="molecule type" value="Genomic_DNA"/>
</dbReference>
<feature type="transmembrane region" description="Helical" evidence="1">
    <location>
        <begin position="6"/>
        <end position="26"/>
    </location>
</feature>
<name>A0A5D2Z3P9_GOSMU</name>
<accession>A0A5D2Z3P9</accession>
<proteinExistence type="predicted"/>
<reference evidence="2 3" key="1">
    <citation type="submission" date="2019-07" db="EMBL/GenBank/DDBJ databases">
        <title>WGS assembly of Gossypium mustelinum.</title>
        <authorList>
            <person name="Chen Z.J."/>
            <person name="Sreedasyam A."/>
            <person name="Ando A."/>
            <person name="Song Q."/>
            <person name="De L."/>
            <person name="Hulse-Kemp A."/>
            <person name="Ding M."/>
            <person name="Ye W."/>
            <person name="Kirkbride R."/>
            <person name="Jenkins J."/>
            <person name="Plott C."/>
            <person name="Lovell J."/>
            <person name="Lin Y.-M."/>
            <person name="Vaughn R."/>
            <person name="Liu B."/>
            <person name="Li W."/>
            <person name="Simpson S."/>
            <person name="Scheffler B."/>
            <person name="Saski C."/>
            <person name="Grover C."/>
            <person name="Hu G."/>
            <person name="Conover J."/>
            <person name="Carlson J."/>
            <person name="Shu S."/>
            <person name="Boston L."/>
            <person name="Williams M."/>
            <person name="Peterson D."/>
            <person name="Mcgee K."/>
            <person name="Jones D."/>
            <person name="Wendel J."/>
            <person name="Stelly D."/>
            <person name="Grimwood J."/>
            <person name="Schmutz J."/>
        </authorList>
    </citation>
    <scope>NUCLEOTIDE SEQUENCE [LARGE SCALE GENOMIC DNA]</scope>
    <source>
        <strain evidence="2">1408120.09</strain>
    </source>
</reference>
<keyword evidence="1" id="KW-0472">Membrane</keyword>
<dbReference type="AlphaFoldDB" id="A0A5D2Z3P9"/>
<sequence length="88" mass="10069">MSVPLVWLLYIIIAKVLILLIFYFGLRCCVDIFKVLSPLILQLEFDLCPSVVANEMKCCKTDTFLVLIPRLCFPSISISIFLSTYFSI</sequence>
<keyword evidence="3" id="KW-1185">Reference proteome</keyword>
<dbReference type="Proteomes" id="UP000323597">
    <property type="component" value="Chromosome A05"/>
</dbReference>
<evidence type="ECO:0000313" key="2">
    <source>
        <dbReference type="EMBL" id="TYJ32626.1"/>
    </source>
</evidence>
<gene>
    <name evidence="2" type="ORF">E1A91_A05G048600v1</name>
</gene>
<keyword evidence="1" id="KW-0812">Transmembrane</keyword>